<dbReference type="Proteomes" id="UP000563524">
    <property type="component" value="Unassembled WGS sequence"/>
</dbReference>
<dbReference type="EC" id="3.1.3.25" evidence="6"/>
<evidence type="ECO:0000313" key="7">
    <source>
        <dbReference type="Proteomes" id="UP000563524"/>
    </source>
</evidence>
<evidence type="ECO:0000256" key="2">
    <source>
        <dbReference type="ARBA" id="ARBA00022723"/>
    </source>
</evidence>
<comment type="similarity">
    <text evidence="1">Belongs to the inositol monophosphatase superfamily.</text>
</comment>
<comment type="caution">
    <text evidence="6">The sequence shown here is derived from an EMBL/GenBank/DDBJ whole genome shotgun (WGS) entry which is preliminary data.</text>
</comment>
<dbReference type="InterPro" id="IPR020583">
    <property type="entry name" value="Inositol_monoP_metal-BS"/>
</dbReference>
<keyword evidence="7" id="KW-1185">Reference proteome</keyword>
<feature type="binding site" evidence="5">
    <location>
        <position position="80"/>
    </location>
    <ligand>
        <name>Mg(2+)</name>
        <dbReference type="ChEBI" id="CHEBI:18420"/>
        <label>1</label>
        <note>catalytic</note>
    </ligand>
</feature>
<dbReference type="PROSITE" id="PS00629">
    <property type="entry name" value="IMP_1"/>
    <property type="match status" value="1"/>
</dbReference>
<dbReference type="GO" id="GO:0008934">
    <property type="term" value="F:inositol monophosphate 1-phosphatase activity"/>
    <property type="evidence" value="ECO:0007669"/>
    <property type="project" value="TreeGrafter"/>
</dbReference>
<dbReference type="RefSeq" id="WP_183817200.1">
    <property type="nucleotide sequence ID" value="NZ_JACHOB010000002.1"/>
</dbReference>
<accession>A0A840I4E0</accession>
<evidence type="ECO:0000256" key="3">
    <source>
        <dbReference type="ARBA" id="ARBA00022801"/>
    </source>
</evidence>
<gene>
    <name evidence="6" type="ORF">GGQ59_001552</name>
</gene>
<dbReference type="SUPFAM" id="SSF56655">
    <property type="entry name" value="Carbohydrate phosphatase"/>
    <property type="match status" value="1"/>
</dbReference>
<evidence type="ECO:0000256" key="4">
    <source>
        <dbReference type="ARBA" id="ARBA00022842"/>
    </source>
</evidence>
<comment type="cofactor">
    <cofactor evidence="5">
        <name>Mg(2+)</name>
        <dbReference type="ChEBI" id="CHEBI:18420"/>
    </cofactor>
</comment>
<dbReference type="GO" id="GO:0046872">
    <property type="term" value="F:metal ion binding"/>
    <property type="evidence" value="ECO:0007669"/>
    <property type="project" value="UniProtKB-KW"/>
</dbReference>
<reference evidence="6 7" key="1">
    <citation type="submission" date="2020-08" db="EMBL/GenBank/DDBJ databases">
        <title>Genomic Encyclopedia of Type Strains, Phase IV (KMG-IV): sequencing the most valuable type-strain genomes for metagenomic binning, comparative biology and taxonomic classification.</title>
        <authorList>
            <person name="Goeker M."/>
        </authorList>
    </citation>
    <scope>NUCLEOTIDE SEQUENCE [LARGE SCALE GENOMIC DNA]</scope>
    <source>
        <strain evidence="6 7">DSM 102850</strain>
    </source>
</reference>
<keyword evidence="2 5" id="KW-0479">Metal-binding</keyword>
<protein>
    <submittedName>
        <fullName evidence="6">Myo-inositol-1(Or 4)-monophosphatase</fullName>
        <ecNumber evidence="6">3.1.3.25</ecNumber>
    </submittedName>
</protein>
<dbReference type="PANTHER" id="PTHR20854">
    <property type="entry name" value="INOSITOL MONOPHOSPHATASE"/>
    <property type="match status" value="1"/>
</dbReference>
<evidence type="ECO:0000256" key="1">
    <source>
        <dbReference type="ARBA" id="ARBA00009759"/>
    </source>
</evidence>
<name>A0A840I4E0_9PROT</name>
<keyword evidence="3 6" id="KW-0378">Hydrolase</keyword>
<dbReference type="AlphaFoldDB" id="A0A840I4E0"/>
<dbReference type="GO" id="GO:0006020">
    <property type="term" value="P:inositol metabolic process"/>
    <property type="evidence" value="ECO:0007669"/>
    <property type="project" value="TreeGrafter"/>
</dbReference>
<evidence type="ECO:0000256" key="5">
    <source>
        <dbReference type="PIRSR" id="PIRSR600760-2"/>
    </source>
</evidence>
<dbReference type="EMBL" id="JACHOB010000002">
    <property type="protein sequence ID" value="MBB4659038.1"/>
    <property type="molecule type" value="Genomic_DNA"/>
</dbReference>
<feature type="binding site" evidence="5">
    <location>
        <position position="99"/>
    </location>
    <ligand>
        <name>Mg(2+)</name>
        <dbReference type="ChEBI" id="CHEBI:18420"/>
        <label>1</label>
        <note>catalytic</note>
    </ligand>
</feature>
<dbReference type="PRINTS" id="PR00377">
    <property type="entry name" value="IMPHPHTASES"/>
</dbReference>
<dbReference type="Pfam" id="PF00459">
    <property type="entry name" value="Inositol_P"/>
    <property type="match status" value="1"/>
</dbReference>
<dbReference type="GO" id="GO:0007165">
    <property type="term" value="P:signal transduction"/>
    <property type="evidence" value="ECO:0007669"/>
    <property type="project" value="TreeGrafter"/>
</dbReference>
<feature type="binding site" evidence="5">
    <location>
        <position position="100"/>
    </location>
    <ligand>
        <name>Mg(2+)</name>
        <dbReference type="ChEBI" id="CHEBI:18420"/>
        <label>1</label>
        <note>catalytic</note>
    </ligand>
</feature>
<evidence type="ECO:0000313" key="6">
    <source>
        <dbReference type="EMBL" id="MBB4659038.1"/>
    </source>
</evidence>
<organism evidence="6 7">
    <name type="scientific">Parvularcula dongshanensis</name>
    <dbReference type="NCBI Taxonomy" id="1173995"/>
    <lineage>
        <taxon>Bacteria</taxon>
        <taxon>Pseudomonadati</taxon>
        <taxon>Pseudomonadota</taxon>
        <taxon>Alphaproteobacteria</taxon>
        <taxon>Parvularculales</taxon>
        <taxon>Parvularculaceae</taxon>
        <taxon>Parvularcula</taxon>
    </lineage>
</organism>
<feature type="binding site" evidence="5">
    <location>
        <position position="97"/>
    </location>
    <ligand>
        <name>Mg(2+)</name>
        <dbReference type="ChEBI" id="CHEBI:18420"/>
        <label>1</label>
        <note>catalytic</note>
    </ligand>
</feature>
<dbReference type="PANTHER" id="PTHR20854:SF4">
    <property type="entry name" value="INOSITOL-1-MONOPHOSPHATASE-RELATED"/>
    <property type="match status" value="1"/>
</dbReference>
<dbReference type="Gene3D" id="3.30.540.10">
    <property type="entry name" value="Fructose-1,6-Bisphosphatase, subunit A, domain 1"/>
    <property type="match status" value="1"/>
</dbReference>
<keyword evidence="4 5" id="KW-0460">Magnesium</keyword>
<dbReference type="InterPro" id="IPR000760">
    <property type="entry name" value="Inositol_monophosphatase-like"/>
</dbReference>
<proteinExistence type="inferred from homology"/>
<sequence>MTKPTEDDLARIEAAAADLARLAGAEAQAAFGRVVRVAYKDEDPVAAGFKDPVSEVDQDVERLVRARLAEDFPEHDVIGEEMDERPGRGHDFVWAIDPIDGTTNFVNAFPMFSSTIGVLHRGEPVAGAVWCSTSHALRPGVYSAHRGGRLRFDGEPYAPPKNPGVKRRLIGAPDALFGREGLPGDLRKTGSAAIECAFVAAGLLSAARFQPLNLWDVAGGVCLAQAAGIEVRADTGQGMAPFERFEPMARGGAAPDLRFWRGGLILGPPGGLA</sequence>
<feature type="binding site" evidence="5">
    <location>
        <position position="216"/>
    </location>
    <ligand>
        <name>Mg(2+)</name>
        <dbReference type="ChEBI" id="CHEBI:18420"/>
        <label>1</label>
        <note>catalytic</note>
    </ligand>
</feature>
<dbReference type="Gene3D" id="3.40.190.80">
    <property type="match status" value="1"/>
</dbReference>